<dbReference type="Pfam" id="PF07799">
    <property type="entry name" value="DUF1643"/>
    <property type="match status" value="1"/>
</dbReference>
<dbReference type="AlphaFoldDB" id="A0A369ZS74"/>
<protein>
    <submittedName>
        <fullName evidence="1">DUF1643 domain-containing protein</fullName>
    </submittedName>
</protein>
<proteinExistence type="predicted"/>
<accession>A0A369ZS74</accession>
<evidence type="ECO:0000313" key="1">
    <source>
        <dbReference type="EMBL" id="RDF09858.1"/>
    </source>
</evidence>
<dbReference type="InterPro" id="IPR012441">
    <property type="entry name" value="DUF1643"/>
</dbReference>
<reference evidence="1 2" key="1">
    <citation type="submission" date="2018-05" db="EMBL/GenBank/DDBJ databases">
        <title>Draft Genome Sequences for a Diverse set of 7 Haemophilus Species.</title>
        <authorList>
            <person name="Nichols M."/>
            <person name="Topaz N."/>
            <person name="Wang X."/>
            <person name="Wang X."/>
            <person name="Boxrud D."/>
        </authorList>
    </citation>
    <scope>NUCLEOTIDE SEQUENCE [LARGE SCALE GENOMIC DNA]</scope>
    <source>
        <strain evidence="1 2">C2014016342</strain>
    </source>
</reference>
<name>A0A369ZS74_9PAST</name>
<evidence type="ECO:0000313" key="2">
    <source>
        <dbReference type="Proteomes" id="UP000253945"/>
    </source>
</evidence>
<sequence length="173" mass="20091">MEYLIDVYLTDAENNYRYALGSQSEKTLFVIGLNPSTACDKTPDNTIRKVMGLAEYNGYTSFIMLNLYPKRDTYPDDLPDEADKKILEENLSIIYELIKKEKKANILLAWGNNIFSRAYLLDSIKMIYKKLESCNPNWFQVGTLTKRGQPRHPLYVSYQAFTPIDMDDYLKTL</sequence>
<dbReference type="EMBL" id="QEQF01000006">
    <property type="protein sequence ID" value="RDF09858.1"/>
    <property type="molecule type" value="Genomic_DNA"/>
</dbReference>
<gene>
    <name evidence="1" type="ORF">DPV92_06620</name>
</gene>
<comment type="caution">
    <text evidence="1">The sequence shown here is derived from an EMBL/GenBank/DDBJ whole genome shotgun (WGS) entry which is preliminary data.</text>
</comment>
<dbReference type="RefSeq" id="WP_111354196.1">
    <property type="nucleotide sequence ID" value="NZ_QEQF01000006.1"/>
</dbReference>
<keyword evidence="2" id="KW-1185">Reference proteome</keyword>
<organism evidence="1 2">
    <name type="scientific">Haemophilus paraphrohaemolyticus</name>
    <dbReference type="NCBI Taxonomy" id="736"/>
    <lineage>
        <taxon>Bacteria</taxon>
        <taxon>Pseudomonadati</taxon>
        <taxon>Pseudomonadota</taxon>
        <taxon>Gammaproteobacteria</taxon>
        <taxon>Pasteurellales</taxon>
        <taxon>Pasteurellaceae</taxon>
        <taxon>Haemophilus</taxon>
    </lineage>
</organism>
<dbReference type="Proteomes" id="UP000253945">
    <property type="component" value="Unassembled WGS sequence"/>
</dbReference>